<name>A0A6G9RW91_9CAUD</name>
<protein>
    <submittedName>
        <fullName evidence="1">Uncharacterized protein</fullName>
    </submittedName>
</protein>
<keyword evidence="2" id="KW-1185">Reference proteome</keyword>
<evidence type="ECO:0000313" key="1">
    <source>
        <dbReference type="EMBL" id="QIR31249.1"/>
    </source>
</evidence>
<organism evidence="1 2">
    <name type="scientific">Halorubrum virus Serpecor1</name>
    <dbReference type="NCBI Taxonomy" id="2721757"/>
    <lineage>
        <taxon>Viruses</taxon>
        <taxon>Duplodnaviria</taxon>
        <taxon>Heunggongvirae</taxon>
        <taxon>Uroviricota</taxon>
        <taxon>Caudoviricetes</taxon>
        <taxon>Thumleimavirales</taxon>
        <taxon>Hafunaviridae</taxon>
        <taxon>Haloferacalesvirus</taxon>
        <taxon>Haloferacalesvirus serpentinense</taxon>
        <taxon>Haloferacalesvirus Serpecor1</taxon>
    </lineage>
</organism>
<reference evidence="1 2" key="1">
    <citation type="journal article" date="2020" name="Genes (Basel)">
        <title>Comparative Genomics of Two New HF1-like Haloviruses.</title>
        <authorList>
            <person name="Dyall-Smith M."/>
            <person name="Tang S.L."/>
            <person name="Russ B."/>
            <person name="Chiang P.W."/>
            <person name="Pfeiffer F."/>
        </authorList>
    </citation>
    <scope>NUCLEOTIDE SEQUENCE [LARGE SCALE GENOMIC DNA]</scope>
</reference>
<dbReference type="EMBL" id="MN901521">
    <property type="protein sequence ID" value="QIR31249.1"/>
    <property type="molecule type" value="Genomic_DNA"/>
</dbReference>
<proteinExistence type="predicted"/>
<sequence length="66" mass="7125">MEVKAKITGLDADEQDTENIADFFSDVIDALELARDDDDVAGYAAEDYLDEAVSALEAAQSDVLRA</sequence>
<dbReference type="Proteomes" id="UP000501054">
    <property type="component" value="Segment"/>
</dbReference>
<evidence type="ECO:0000313" key="2">
    <source>
        <dbReference type="Proteomes" id="UP000501054"/>
    </source>
</evidence>
<gene>
    <name evidence="1" type="ORF">HrrSp1_435</name>
</gene>
<accession>A0A6G9RW91</accession>